<dbReference type="RefSeq" id="WP_076372625.1">
    <property type="nucleotide sequence ID" value="NZ_FTMG01000003.1"/>
</dbReference>
<name>A0ABR6PHD1_9SPHI</name>
<protein>
    <recommendedName>
        <fullName evidence="3">HNH endonuclease</fullName>
    </recommendedName>
</protein>
<proteinExistence type="predicted"/>
<organism evidence="1 2">
    <name type="scientific">Mucilaginibacter lappiensis</name>
    <dbReference type="NCBI Taxonomy" id="354630"/>
    <lineage>
        <taxon>Bacteria</taxon>
        <taxon>Pseudomonadati</taxon>
        <taxon>Bacteroidota</taxon>
        <taxon>Sphingobacteriia</taxon>
        <taxon>Sphingobacteriales</taxon>
        <taxon>Sphingobacteriaceae</taxon>
        <taxon>Mucilaginibacter</taxon>
    </lineage>
</organism>
<evidence type="ECO:0000313" key="2">
    <source>
        <dbReference type="Proteomes" id="UP000541583"/>
    </source>
</evidence>
<reference evidence="1 2" key="1">
    <citation type="submission" date="2020-08" db="EMBL/GenBank/DDBJ databases">
        <title>Genomic Encyclopedia of Type Strains, Phase IV (KMG-V): Genome sequencing to study the core and pangenomes of soil and plant-associated prokaryotes.</title>
        <authorList>
            <person name="Whitman W."/>
        </authorList>
    </citation>
    <scope>NUCLEOTIDE SEQUENCE [LARGE SCALE GENOMIC DNA]</scope>
    <source>
        <strain evidence="1 2">ANJLi2</strain>
    </source>
</reference>
<evidence type="ECO:0008006" key="3">
    <source>
        <dbReference type="Google" id="ProtNLM"/>
    </source>
</evidence>
<dbReference type="Proteomes" id="UP000541583">
    <property type="component" value="Unassembled WGS sequence"/>
</dbReference>
<comment type="caution">
    <text evidence="1">The sequence shown here is derived from an EMBL/GenBank/DDBJ whole genome shotgun (WGS) entry which is preliminary data.</text>
</comment>
<evidence type="ECO:0000313" key="1">
    <source>
        <dbReference type="EMBL" id="MBB6109172.1"/>
    </source>
</evidence>
<dbReference type="EMBL" id="JACHCB010000003">
    <property type="protein sequence ID" value="MBB6109172.1"/>
    <property type="molecule type" value="Genomic_DNA"/>
</dbReference>
<sequence length="224" mass="25577">MKPKQTCYMCNEPATSKEHVPPLCLFPEEKDTPNLNFRKNLITIPSCDKHNGKKSQEDEYLMASLAGVVGNNYLALHHTRTKVKRGLDKSGIIYEDLVLTAPQKAAIKLSDGKTHEVFLGLVDNHRLENCFKHIAFGLYYHEYKKSFIGNYIIVIDFVNDFNANYETDKAKIKKIFDLQSVNWEIKGENPDVFKYQFGEPDEFGTAAKMTFYGGSDVYIAFKEA</sequence>
<keyword evidence="2" id="KW-1185">Reference proteome</keyword>
<gene>
    <name evidence="1" type="ORF">HDF23_001915</name>
</gene>
<accession>A0ABR6PHD1</accession>